<comment type="caution">
    <text evidence="1">The sequence shown here is derived from an EMBL/GenBank/DDBJ whole genome shotgun (WGS) entry which is preliminary data.</text>
</comment>
<proteinExistence type="predicted"/>
<dbReference type="Proteomes" id="UP000075304">
    <property type="component" value="Unassembled WGS sequence"/>
</dbReference>
<reference evidence="1 2" key="1">
    <citation type="submission" date="2016-01" db="EMBL/GenBank/DDBJ databases">
        <title>Genome Sequences of Twelve Sporeforming Bacillus Species Isolated from Foods.</title>
        <authorList>
            <person name="Berendsen E.M."/>
            <person name="Wells-Bennik M.H."/>
            <person name="Krawcyk A.O."/>
            <person name="De Jong A."/>
            <person name="Holsappel S."/>
            <person name="Eijlander R.T."/>
            <person name="Kuipers O.P."/>
        </authorList>
    </citation>
    <scope>NUCLEOTIDE SEQUENCE [LARGE SCALE GENOMIC DNA]</scope>
    <source>
        <strain evidence="1 2">B4099</strain>
    </source>
</reference>
<organism evidence="1 2">
    <name type="scientific">Heyndrickxia coagulans</name>
    <name type="common">Weizmannia coagulans</name>
    <dbReference type="NCBI Taxonomy" id="1398"/>
    <lineage>
        <taxon>Bacteria</taxon>
        <taxon>Bacillati</taxon>
        <taxon>Bacillota</taxon>
        <taxon>Bacilli</taxon>
        <taxon>Bacillales</taxon>
        <taxon>Bacillaceae</taxon>
        <taxon>Heyndrickxia</taxon>
    </lineage>
</organism>
<sequence>MIFSQSRRLHLKSQQECKKTGAPDYPAPQKEEAYGFRIV</sequence>
<evidence type="ECO:0000313" key="1">
    <source>
        <dbReference type="EMBL" id="KYC67393.1"/>
    </source>
</evidence>
<protein>
    <submittedName>
        <fullName evidence="1">Uncharacterized protein</fullName>
    </submittedName>
</protein>
<dbReference type="AlphaFoldDB" id="A0A150KCU6"/>
<name>A0A150KCU6_HEYCO</name>
<accession>A0A150KCU6</accession>
<evidence type="ECO:0000313" key="2">
    <source>
        <dbReference type="Proteomes" id="UP000075304"/>
    </source>
</evidence>
<dbReference type="EMBL" id="LQYI01000073">
    <property type="protein sequence ID" value="KYC67393.1"/>
    <property type="molecule type" value="Genomic_DNA"/>
</dbReference>
<gene>
    <name evidence="1" type="ORF">B4099_2010</name>
</gene>